<protein>
    <submittedName>
        <fullName evidence="2">Uncharacterized protein</fullName>
    </submittedName>
</protein>
<reference evidence="2" key="1">
    <citation type="submission" date="2024-06" db="EMBL/GenBank/DDBJ databases">
        <authorList>
            <person name="Gannavaram S."/>
            <person name="Nemani S."/>
            <person name="Datta M."/>
            <person name="Picchiottino A."/>
            <person name="Mereddy A."/>
            <person name="Gannavaram N."/>
            <person name="Honeycutt C."/>
            <person name="Tran D."/>
            <person name="Choi K."/>
            <person name="Srinivasan K."/>
            <person name="Johnson A."/>
        </authorList>
    </citation>
    <scope>NUCLEOTIDE SEQUENCE</scope>
</reference>
<name>A0AAU8KXF2_9CAUD</name>
<evidence type="ECO:0000313" key="2">
    <source>
        <dbReference type="EMBL" id="XCN28219.1"/>
    </source>
</evidence>
<feature type="region of interest" description="Disordered" evidence="1">
    <location>
        <begin position="58"/>
        <end position="92"/>
    </location>
</feature>
<accession>A0AAU8KXF2</accession>
<organism evidence="2">
    <name type="scientific">Pantoea phage Survivor</name>
    <dbReference type="NCBI Taxonomy" id="3232176"/>
    <lineage>
        <taxon>Viruses</taxon>
        <taxon>Duplodnaviria</taxon>
        <taxon>Heunggongvirae</taxon>
        <taxon>Uroviricota</taxon>
        <taxon>Caudoviricetes</taxon>
    </lineage>
</organism>
<evidence type="ECO:0000256" key="1">
    <source>
        <dbReference type="SAM" id="MobiDB-lite"/>
    </source>
</evidence>
<dbReference type="EMBL" id="PP885733">
    <property type="protein sequence ID" value="XCN28219.1"/>
    <property type="molecule type" value="Genomic_DNA"/>
</dbReference>
<feature type="compositionally biased region" description="Low complexity" evidence="1">
    <location>
        <begin position="58"/>
        <end position="87"/>
    </location>
</feature>
<sequence>MQQTSLDADFDMIDWMYGGLESVLCDRPNFAAMTGNESYYCYHHDVWAGMEAETSTTTTTTKSSSSSSSSSKSSSASASSDSSKAAAPKAGDNKSYIDSVKKVAQNLYKNLMDMLKRVREYFFGEGEQAAVDAAKNATDAVNAMADLNSAAPIPDDAAARDPSTYLKALEGGTEYNELLNEYPDLKNAIERVKASASKISNSDTVGKLRASYADLVKNANNGIQAVTGALRRVMADAEKKTGELKNPKVPSTGDTTEVKAGIKEQNQQTIAEAKEGTKKARLVGGVRNKLVAALSAISAQSKTIKDKPPQSKFKG</sequence>
<proteinExistence type="predicted"/>